<evidence type="ECO:0000313" key="1">
    <source>
        <dbReference type="EMBL" id="QOV38188.1"/>
    </source>
</evidence>
<dbReference type="KEGG" id="sfeu:IM697_07295"/>
<gene>
    <name evidence="1" type="ORF">IM697_07295</name>
</gene>
<evidence type="ECO:0000313" key="2">
    <source>
        <dbReference type="Proteomes" id="UP000594205"/>
    </source>
</evidence>
<reference evidence="1 2" key="1">
    <citation type="submission" date="2020-10" db="EMBL/GenBank/DDBJ databases">
        <title>Streptomyces ferrugineus complate genome analysis.</title>
        <authorList>
            <person name="Anwar N."/>
        </authorList>
    </citation>
    <scope>NUCLEOTIDE SEQUENCE [LARGE SCALE GENOMIC DNA]</scope>
    <source>
        <strain evidence="1 2">CCTCC AA2014009</strain>
    </source>
</reference>
<sequence length="237" mass="26029">MGDTTSERILSACDAMTQLALHPLALDIDASGARITAVMEEYALRRRSRGPYTPDNLPPETVQMIERAATRLLMRAERPDFTIEGGGRWPALLMTLPDCRVQVRYVVPEDAPPVYQPDPGNVTLGGDIRIALKYLAESLRLAAARFRGEPPVTVALSYPEDPDYEKNIAGLAAEFRDVIPPVLAALEVDRSRCSRKERAAHDDALRALAHDGRRVEPLGRAGFTTRIGTARLQDSGT</sequence>
<proteinExistence type="predicted"/>
<organism evidence="1 2">
    <name type="scientific">Streptomyces ferrugineus</name>
    <dbReference type="NCBI Taxonomy" id="1413221"/>
    <lineage>
        <taxon>Bacteria</taxon>
        <taxon>Bacillati</taxon>
        <taxon>Actinomycetota</taxon>
        <taxon>Actinomycetes</taxon>
        <taxon>Kitasatosporales</taxon>
        <taxon>Streptomycetaceae</taxon>
        <taxon>Streptomyces</taxon>
    </lineage>
</organism>
<accession>A0A7M2SRU1</accession>
<dbReference type="EMBL" id="CP063373">
    <property type="protein sequence ID" value="QOV38188.1"/>
    <property type="molecule type" value="Genomic_DNA"/>
</dbReference>
<dbReference type="Proteomes" id="UP000594205">
    <property type="component" value="Chromosome"/>
</dbReference>
<name>A0A7M2SRU1_9ACTN</name>
<dbReference type="RefSeq" id="WP_194045801.1">
    <property type="nucleotide sequence ID" value="NZ_CP063373.1"/>
</dbReference>
<dbReference type="AlphaFoldDB" id="A0A7M2SRU1"/>
<protein>
    <submittedName>
        <fullName evidence="1">Uncharacterized protein</fullName>
    </submittedName>
</protein>
<keyword evidence="2" id="KW-1185">Reference proteome</keyword>